<sequence length="120" mass="13697">MNSLLAAKVSENVPFPYRSFGKIYTVCFDILWFLAIKRQPGAPTPELVAELIMENSMINLTEMPHILRPFLQLLKFGNRKTESNMFMCQTDTALDSSTRLEFKQRLSIALGAAKDKARRI</sequence>
<evidence type="ECO:0000313" key="1">
    <source>
        <dbReference type="EMBL" id="GKV38988.1"/>
    </source>
</evidence>
<dbReference type="EMBL" id="BPVZ01000132">
    <property type="protein sequence ID" value="GKV38988.1"/>
    <property type="molecule type" value="Genomic_DNA"/>
</dbReference>
<reference evidence="1 2" key="1">
    <citation type="journal article" date="2021" name="Commun. Biol.">
        <title>The genome of Shorea leprosula (Dipterocarpaceae) highlights the ecological relevance of drought in aseasonal tropical rainforests.</title>
        <authorList>
            <person name="Ng K.K.S."/>
            <person name="Kobayashi M.J."/>
            <person name="Fawcett J.A."/>
            <person name="Hatakeyama M."/>
            <person name="Paape T."/>
            <person name="Ng C.H."/>
            <person name="Ang C.C."/>
            <person name="Tnah L.H."/>
            <person name="Lee C.T."/>
            <person name="Nishiyama T."/>
            <person name="Sese J."/>
            <person name="O'Brien M.J."/>
            <person name="Copetti D."/>
            <person name="Mohd Noor M.I."/>
            <person name="Ong R.C."/>
            <person name="Putra M."/>
            <person name="Sireger I.Z."/>
            <person name="Indrioko S."/>
            <person name="Kosugi Y."/>
            <person name="Izuno A."/>
            <person name="Isagi Y."/>
            <person name="Lee S.L."/>
            <person name="Shimizu K.K."/>
        </authorList>
    </citation>
    <scope>NUCLEOTIDE SEQUENCE [LARGE SCALE GENOMIC DNA]</scope>
    <source>
        <strain evidence="1">214</strain>
    </source>
</reference>
<evidence type="ECO:0008006" key="3">
    <source>
        <dbReference type="Google" id="ProtNLM"/>
    </source>
</evidence>
<comment type="caution">
    <text evidence="1">The sequence shown here is derived from an EMBL/GenBank/DDBJ whole genome shotgun (WGS) entry which is preliminary data.</text>
</comment>
<dbReference type="Proteomes" id="UP001054252">
    <property type="component" value="Unassembled WGS sequence"/>
</dbReference>
<name>A0AAV5LQC1_9ROSI</name>
<evidence type="ECO:0000313" key="2">
    <source>
        <dbReference type="Proteomes" id="UP001054252"/>
    </source>
</evidence>
<accession>A0AAV5LQC1</accession>
<keyword evidence="2" id="KW-1185">Reference proteome</keyword>
<dbReference type="AlphaFoldDB" id="A0AAV5LQC1"/>
<organism evidence="1 2">
    <name type="scientific">Rubroshorea leprosula</name>
    <dbReference type="NCBI Taxonomy" id="152421"/>
    <lineage>
        <taxon>Eukaryota</taxon>
        <taxon>Viridiplantae</taxon>
        <taxon>Streptophyta</taxon>
        <taxon>Embryophyta</taxon>
        <taxon>Tracheophyta</taxon>
        <taxon>Spermatophyta</taxon>
        <taxon>Magnoliopsida</taxon>
        <taxon>eudicotyledons</taxon>
        <taxon>Gunneridae</taxon>
        <taxon>Pentapetalae</taxon>
        <taxon>rosids</taxon>
        <taxon>malvids</taxon>
        <taxon>Malvales</taxon>
        <taxon>Dipterocarpaceae</taxon>
        <taxon>Rubroshorea</taxon>
    </lineage>
</organism>
<protein>
    <recommendedName>
        <fullName evidence="3">LAGLIDADG homing endonuclease</fullName>
    </recommendedName>
</protein>
<proteinExistence type="predicted"/>
<gene>
    <name evidence="1" type="ORF">SLEP1_g46834</name>
</gene>